<evidence type="ECO:0000313" key="10">
    <source>
        <dbReference type="Proteomes" id="UP000315364"/>
    </source>
</evidence>
<evidence type="ECO:0000313" key="9">
    <source>
        <dbReference type="EMBL" id="QDZ11589.1"/>
    </source>
</evidence>
<accession>A0A5B8LUS3</accession>
<feature type="transmembrane region" description="Helical" evidence="8">
    <location>
        <begin position="314"/>
        <end position="331"/>
    </location>
</feature>
<dbReference type="NCBIfam" id="TIGR00842">
    <property type="entry name" value="bcct"/>
    <property type="match status" value="1"/>
</dbReference>
<feature type="transmembrane region" description="Helical" evidence="8">
    <location>
        <begin position="137"/>
        <end position="160"/>
    </location>
</feature>
<dbReference type="PANTHER" id="PTHR30047">
    <property type="entry name" value="HIGH-AFFINITY CHOLINE TRANSPORT PROTEIN-RELATED"/>
    <property type="match status" value="1"/>
</dbReference>
<keyword evidence="10" id="KW-1185">Reference proteome</keyword>
<gene>
    <name evidence="9" type="ORF">FPZ08_12970</name>
</gene>
<evidence type="ECO:0000256" key="6">
    <source>
        <dbReference type="ARBA" id="ARBA00022989"/>
    </source>
</evidence>
<dbReference type="GO" id="GO:0022857">
    <property type="term" value="F:transmembrane transporter activity"/>
    <property type="evidence" value="ECO:0007669"/>
    <property type="project" value="InterPro"/>
</dbReference>
<keyword evidence="3" id="KW-0813">Transport</keyword>
<comment type="similarity">
    <text evidence="2">Belongs to the BCCT transporter (TC 2.A.15) family.</text>
</comment>
<evidence type="ECO:0000256" key="4">
    <source>
        <dbReference type="ARBA" id="ARBA00022475"/>
    </source>
</evidence>
<keyword evidence="4" id="KW-1003">Cell membrane</keyword>
<evidence type="ECO:0000256" key="1">
    <source>
        <dbReference type="ARBA" id="ARBA00004651"/>
    </source>
</evidence>
<feature type="transmembrane region" description="Helical" evidence="8">
    <location>
        <begin position="443"/>
        <end position="464"/>
    </location>
</feature>
<dbReference type="EMBL" id="CP042304">
    <property type="protein sequence ID" value="QDZ11589.1"/>
    <property type="molecule type" value="Genomic_DNA"/>
</dbReference>
<protein>
    <submittedName>
        <fullName evidence="9">BCCT family transporter</fullName>
    </submittedName>
</protein>
<feature type="transmembrane region" description="Helical" evidence="8">
    <location>
        <begin position="187"/>
        <end position="206"/>
    </location>
</feature>
<sequence length="664" mass="72304">MFKPFIINRPVFFGSLLVIGAFLAVGIVFPNQADEVFGSVQTGILQSFGWFYLLSVGVFLITVLLLCFGRYGCLKLGPDDATPDFKFTSWIAMLFAAGMGIGLMFYAVGEPMTHFMAPPTAEPRSIQAMREAMTVTFFHWGIHAWAIYAVVGLSLAYFGYRYNLPLTIRSGLYPLLKERINGPIGHAVDIFAIVGTMFGIATSLGVGVSQINAGLAYLLGAPVGPIVQLPLIALVTALATASVVSGLDKGVRILSETNLVVAILLMLFVLVVGPTAQLFRDLVQNLGLYLDTLVLRTFNIYAYQPTPWIDAWTLFYWAWWISWSPFVGMFIARISRGRTVREFVTAVLFIPAGFTFIWMTVFGNTAMFIDTGVAAGDVGQAIATDISTGLFHFFQYLPFSGLTSTLAIILVAIFFITSSDSGSLVVDSIAAGGETETTTGQRVFWCVMEGVVAASLLLAGGLPALQSATVASALPFAIVMLGLVWSLYLGMRSDLAQQYARPAAPAPVAPAQAAGLTWQRRLTLMMRAPTKEDVAAFITEEVRPALQQVARELTDRGRPARVETDETGSIALRSPAENLRDFVYGVSLASLPIPNFAPLATRRPEQRYEARTYFSSGGRGYDIMGLHRDQLIADVLVQFERYLHLTQSPASQLLHGAPEHTSNE</sequence>
<feature type="transmembrane region" description="Helical" evidence="8">
    <location>
        <begin position="259"/>
        <end position="279"/>
    </location>
</feature>
<feature type="transmembrane region" description="Helical" evidence="8">
    <location>
        <begin position="396"/>
        <end position="416"/>
    </location>
</feature>
<feature type="transmembrane region" description="Helical" evidence="8">
    <location>
        <begin position="470"/>
        <end position="491"/>
    </location>
</feature>
<dbReference type="OrthoDB" id="9775735at2"/>
<dbReference type="InterPro" id="IPR018093">
    <property type="entry name" value="BCCT_CS"/>
</dbReference>
<evidence type="ECO:0000256" key="5">
    <source>
        <dbReference type="ARBA" id="ARBA00022692"/>
    </source>
</evidence>
<comment type="subcellular location">
    <subcellularLocation>
        <location evidence="1">Cell membrane</location>
        <topology evidence="1">Multi-pass membrane protein</topology>
    </subcellularLocation>
</comment>
<keyword evidence="5 8" id="KW-0812">Transmembrane</keyword>
<dbReference type="InterPro" id="IPR000060">
    <property type="entry name" value="BCCT_transptr"/>
</dbReference>
<feature type="transmembrane region" description="Helical" evidence="8">
    <location>
        <begin position="343"/>
        <end position="361"/>
    </location>
</feature>
<evidence type="ECO:0000256" key="2">
    <source>
        <dbReference type="ARBA" id="ARBA00005658"/>
    </source>
</evidence>
<dbReference type="GO" id="GO:0005886">
    <property type="term" value="C:plasma membrane"/>
    <property type="evidence" value="ECO:0007669"/>
    <property type="project" value="UniProtKB-SubCell"/>
</dbReference>
<feature type="transmembrane region" description="Helical" evidence="8">
    <location>
        <begin position="12"/>
        <end position="29"/>
    </location>
</feature>
<organism evidence="9 10">
    <name type="scientific">Devosia ginsengisoli</name>
    <dbReference type="NCBI Taxonomy" id="400770"/>
    <lineage>
        <taxon>Bacteria</taxon>
        <taxon>Pseudomonadati</taxon>
        <taxon>Pseudomonadota</taxon>
        <taxon>Alphaproteobacteria</taxon>
        <taxon>Hyphomicrobiales</taxon>
        <taxon>Devosiaceae</taxon>
        <taxon>Devosia</taxon>
    </lineage>
</organism>
<keyword evidence="7 8" id="KW-0472">Membrane</keyword>
<keyword evidence="6 8" id="KW-1133">Transmembrane helix</keyword>
<evidence type="ECO:0000256" key="7">
    <source>
        <dbReference type="ARBA" id="ARBA00023136"/>
    </source>
</evidence>
<dbReference type="AlphaFoldDB" id="A0A5B8LUS3"/>
<name>A0A5B8LUS3_9HYPH</name>
<dbReference type="Proteomes" id="UP000315364">
    <property type="component" value="Chromosome"/>
</dbReference>
<proteinExistence type="inferred from homology"/>
<feature type="transmembrane region" description="Helical" evidence="8">
    <location>
        <begin position="49"/>
        <end position="69"/>
    </location>
</feature>
<feature type="transmembrane region" description="Helical" evidence="8">
    <location>
        <begin position="226"/>
        <end position="247"/>
    </location>
</feature>
<dbReference type="Pfam" id="PF02028">
    <property type="entry name" value="BCCT"/>
    <property type="match status" value="1"/>
</dbReference>
<dbReference type="PANTHER" id="PTHR30047:SF7">
    <property type="entry name" value="HIGH-AFFINITY CHOLINE TRANSPORT PROTEIN"/>
    <property type="match status" value="1"/>
</dbReference>
<dbReference type="KEGG" id="dea:FPZ08_12970"/>
<evidence type="ECO:0000256" key="8">
    <source>
        <dbReference type="SAM" id="Phobius"/>
    </source>
</evidence>
<reference evidence="9 10" key="1">
    <citation type="submission" date="2019-07" db="EMBL/GenBank/DDBJ databases">
        <title>Full genome sequence of Devosia sp. Gsoil 520.</title>
        <authorList>
            <person name="Im W.-T."/>
        </authorList>
    </citation>
    <scope>NUCLEOTIDE SEQUENCE [LARGE SCALE GENOMIC DNA]</scope>
    <source>
        <strain evidence="9 10">Gsoil 520</strain>
    </source>
</reference>
<dbReference type="RefSeq" id="WP_146290407.1">
    <property type="nucleotide sequence ID" value="NZ_CP042304.1"/>
</dbReference>
<evidence type="ECO:0000256" key="3">
    <source>
        <dbReference type="ARBA" id="ARBA00022448"/>
    </source>
</evidence>
<feature type="transmembrane region" description="Helical" evidence="8">
    <location>
        <begin position="90"/>
        <end position="109"/>
    </location>
</feature>
<dbReference type="PROSITE" id="PS01303">
    <property type="entry name" value="BCCT"/>
    <property type="match status" value="1"/>
</dbReference>